<comment type="caution">
    <text evidence="11">The sequence shown here is derived from an EMBL/GenBank/DDBJ whole genome shotgun (WGS) entry which is preliminary data.</text>
</comment>
<evidence type="ECO:0000313" key="11">
    <source>
        <dbReference type="EMBL" id="CAD8059772.1"/>
    </source>
</evidence>
<dbReference type="PROSITE" id="PS00108">
    <property type="entry name" value="PROTEIN_KINASE_ST"/>
    <property type="match status" value="1"/>
</dbReference>
<evidence type="ECO:0000256" key="2">
    <source>
        <dbReference type="ARBA" id="ARBA00022527"/>
    </source>
</evidence>
<dbReference type="AlphaFoldDB" id="A0A8S1L2V3"/>
<dbReference type="FunFam" id="1.10.510.10:FF:000454">
    <property type="entry name" value="Uncharacterized protein"/>
    <property type="match status" value="1"/>
</dbReference>
<dbReference type="InterPro" id="IPR000961">
    <property type="entry name" value="AGC-kinase_C"/>
</dbReference>
<evidence type="ECO:0000256" key="5">
    <source>
        <dbReference type="ARBA" id="ARBA00022777"/>
    </source>
</evidence>
<dbReference type="PANTHER" id="PTHR24356:SF374">
    <property type="entry name" value="PROTEIN KINASE DOMAIN-CONTAINING PROTEIN"/>
    <property type="match status" value="1"/>
</dbReference>
<dbReference type="Proteomes" id="UP000688137">
    <property type="component" value="Unassembled WGS sequence"/>
</dbReference>
<sequence>MGNCNVLAKQEEFQESMQSIRNYEIIEVLGKGGFGKVLKVRRKKNNQLFAIKKMSKAKIITEKCITAILNEKNLLIQLRHPFIVNMHSAFQDKESLYLVLDLLTGGDLRFHIYKNKRFSEQEVSMKNCSIIEFFAACIITSLDYLHQQGIIHRDLKPENLVFDDKGYLRLTDMGIARIWRPQNSSDASGTPGYMAPEVLCRQNHGIAVDFFALGIIVHECMLGKRPYVGKTRQEIRDQVLAHQAQIKRMDLPVAWSLEAADFVNQLIQRKPQNRLGTNNPNDVKNHPWFSQFDWNSLLKKTLPPPYKPKPYSKYDNIYDSTETPQDDNFVILRNNTLNEQFNQYCYNPEICMQK</sequence>
<evidence type="ECO:0000313" key="12">
    <source>
        <dbReference type="Proteomes" id="UP000688137"/>
    </source>
</evidence>
<feature type="domain" description="Protein kinase" evidence="9">
    <location>
        <begin position="23"/>
        <end position="289"/>
    </location>
</feature>
<dbReference type="Pfam" id="PF00069">
    <property type="entry name" value="Pkinase"/>
    <property type="match status" value="1"/>
</dbReference>
<dbReference type="EMBL" id="CAJJDM010000028">
    <property type="protein sequence ID" value="CAD8059772.1"/>
    <property type="molecule type" value="Genomic_DNA"/>
</dbReference>
<evidence type="ECO:0000256" key="1">
    <source>
        <dbReference type="ARBA" id="ARBA00012513"/>
    </source>
</evidence>
<name>A0A8S1L2V3_PARPR</name>
<keyword evidence="6 7" id="KW-0067">ATP-binding</keyword>
<dbReference type="GO" id="GO:0004674">
    <property type="term" value="F:protein serine/threonine kinase activity"/>
    <property type="evidence" value="ECO:0007669"/>
    <property type="project" value="UniProtKB-KW"/>
</dbReference>
<keyword evidence="4 7" id="KW-0547">Nucleotide-binding</keyword>
<dbReference type="InterPro" id="IPR050236">
    <property type="entry name" value="Ser_Thr_kinase_AGC"/>
</dbReference>
<dbReference type="PANTHER" id="PTHR24356">
    <property type="entry name" value="SERINE/THREONINE-PROTEIN KINASE"/>
    <property type="match status" value="1"/>
</dbReference>
<protein>
    <recommendedName>
        <fullName evidence="1">non-specific serine/threonine protein kinase</fullName>
        <ecNumber evidence="1">2.7.11.1</ecNumber>
    </recommendedName>
</protein>
<dbReference type="EC" id="2.7.11.1" evidence="1"/>
<evidence type="ECO:0000259" key="9">
    <source>
        <dbReference type="PROSITE" id="PS50011"/>
    </source>
</evidence>
<evidence type="ECO:0000256" key="7">
    <source>
        <dbReference type="PROSITE-ProRule" id="PRU10141"/>
    </source>
</evidence>
<keyword evidence="5" id="KW-0418">Kinase</keyword>
<feature type="binding site" evidence="7">
    <location>
        <position position="53"/>
    </location>
    <ligand>
        <name>ATP</name>
        <dbReference type="ChEBI" id="CHEBI:30616"/>
    </ligand>
</feature>
<dbReference type="InterPro" id="IPR000719">
    <property type="entry name" value="Prot_kinase_dom"/>
</dbReference>
<dbReference type="PROSITE" id="PS50011">
    <property type="entry name" value="PROTEIN_KINASE_DOM"/>
    <property type="match status" value="1"/>
</dbReference>
<keyword evidence="3" id="KW-0808">Transferase</keyword>
<reference evidence="11" key="1">
    <citation type="submission" date="2021-01" db="EMBL/GenBank/DDBJ databases">
        <authorList>
            <consortium name="Genoscope - CEA"/>
            <person name="William W."/>
        </authorList>
    </citation>
    <scope>NUCLEOTIDE SEQUENCE</scope>
</reference>
<keyword evidence="2 8" id="KW-0723">Serine/threonine-protein kinase</keyword>
<dbReference type="SMART" id="SM00220">
    <property type="entry name" value="S_TKc"/>
    <property type="match status" value="1"/>
</dbReference>
<organism evidence="11 12">
    <name type="scientific">Paramecium primaurelia</name>
    <dbReference type="NCBI Taxonomy" id="5886"/>
    <lineage>
        <taxon>Eukaryota</taxon>
        <taxon>Sar</taxon>
        <taxon>Alveolata</taxon>
        <taxon>Ciliophora</taxon>
        <taxon>Intramacronucleata</taxon>
        <taxon>Oligohymenophorea</taxon>
        <taxon>Peniculida</taxon>
        <taxon>Parameciidae</taxon>
        <taxon>Paramecium</taxon>
    </lineage>
</organism>
<evidence type="ECO:0000259" key="10">
    <source>
        <dbReference type="PROSITE" id="PS51285"/>
    </source>
</evidence>
<dbReference type="OMA" id="IGTRHTM"/>
<dbReference type="InterPro" id="IPR008271">
    <property type="entry name" value="Ser/Thr_kinase_AS"/>
</dbReference>
<comment type="similarity">
    <text evidence="8">Belongs to the protein kinase superfamily.</text>
</comment>
<dbReference type="PROSITE" id="PS00107">
    <property type="entry name" value="PROTEIN_KINASE_ATP"/>
    <property type="match status" value="1"/>
</dbReference>
<feature type="domain" description="AGC-kinase C-terminal" evidence="10">
    <location>
        <begin position="290"/>
        <end position="354"/>
    </location>
</feature>
<evidence type="ECO:0000256" key="4">
    <source>
        <dbReference type="ARBA" id="ARBA00022741"/>
    </source>
</evidence>
<evidence type="ECO:0000256" key="3">
    <source>
        <dbReference type="ARBA" id="ARBA00022679"/>
    </source>
</evidence>
<accession>A0A8S1L2V3</accession>
<keyword evidence="12" id="KW-1185">Reference proteome</keyword>
<dbReference type="FunFam" id="3.30.200.20:FF:000819">
    <property type="entry name" value="Uncharacterized protein"/>
    <property type="match status" value="1"/>
</dbReference>
<dbReference type="InterPro" id="IPR017441">
    <property type="entry name" value="Protein_kinase_ATP_BS"/>
</dbReference>
<gene>
    <name evidence="11" type="ORF">PPRIM_AZ9-3.1.T0290159</name>
</gene>
<evidence type="ECO:0000256" key="8">
    <source>
        <dbReference type="RuleBase" id="RU000304"/>
    </source>
</evidence>
<proteinExistence type="inferred from homology"/>
<evidence type="ECO:0000256" key="6">
    <source>
        <dbReference type="ARBA" id="ARBA00022840"/>
    </source>
</evidence>
<dbReference type="GO" id="GO:0035556">
    <property type="term" value="P:intracellular signal transduction"/>
    <property type="evidence" value="ECO:0007669"/>
    <property type="project" value="TreeGrafter"/>
</dbReference>
<dbReference type="PROSITE" id="PS51285">
    <property type="entry name" value="AGC_KINASE_CTER"/>
    <property type="match status" value="1"/>
</dbReference>
<dbReference type="GO" id="GO:0005524">
    <property type="term" value="F:ATP binding"/>
    <property type="evidence" value="ECO:0007669"/>
    <property type="project" value="UniProtKB-UniRule"/>
</dbReference>